<dbReference type="SMART" id="SM00387">
    <property type="entry name" value="HATPase_c"/>
    <property type="match status" value="1"/>
</dbReference>
<dbReference type="EMBL" id="CP048877">
    <property type="protein sequence ID" value="QIJ72692.1"/>
    <property type="molecule type" value="Genomic_DNA"/>
</dbReference>
<dbReference type="GO" id="GO:0000155">
    <property type="term" value="F:phosphorelay sensor kinase activity"/>
    <property type="evidence" value="ECO:0007669"/>
    <property type="project" value="InterPro"/>
</dbReference>
<organism evidence="9 10">
    <name type="scientific">Thermosulfuriphilus ammonigenes</name>
    <dbReference type="NCBI Taxonomy" id="1936021"/>
    <lineage>
        <taxon>Bacteria</taxon>
        <taxon>Pseudomonadati</taxon>
        <taxon>Thermodesulfobacteriota</taxon>
        <taxon>Thermodesulfobacteria</taxon>
        <taxon>Thermodesulfobacteriales</taxon>
        <taxon>Thermodesulfobacteriaceae</taxon>
        <taxon>Thermosulfuriphilus</taxon>
    </lineage>
</organism>
<dbReference type="Gene3D" id="3.30.565.10">
    <property type="entry name" value="Histidine kinase-like ATPase, C-terminal domain"/>
    <property type="match status" value="1"/>
</dbReference>
<dbReference type="AlphaFoldDB" id="A0A6G7PYF5"/>
<evidence type="ECO:0000256" key="6">
    <source>
        <dbReference type="ARBA" id="ARBA00022777"/>
    </source>
</evidence>
<evidence type="ECO:0000256" key="3">
    <source>
        <dbReference type="ARBA" id="ARBA00022553"/>
    </source>
</evidence>
<dbReference type="Proteomes" id="UP000502179">
    <property type="component" value="Chromosome"/>
</dbReference>
<sequence>MRTISLFPVHSFDIITSALVVILATLALAKAYEIYRSDKENIRYNYLLWVAWVLFAFSVSRAGGHLLKYALLFSGHEHLWTRLSPVVGGFNSIAFVLIGAVTLFFHRIQTIFIRMVQDRQKIEKISLDLLQLNQDLEAIVFERTTAELALKIAHKVRNPAMIIGGLVRRILKDLPPDDSLRNRMEKIFEQVQKLETLVQEFEQLMAKRSYFFTTIELNELVKSAIEMIQPEIEEKGIQLQLKLSTSKLTFKGNARLIKVALVHVIRNAIEATPSGGEIWVETGIKDSRLFVRIRDSGRGIPKEIMAHIFEPFYSTKERGTGLGLPYVRQIVQEHRGRITIRSAPGEGTEVTMAFPTHLTELSGLRKGDSP</sequence>
<comment type="catalytic activity">
    <reaction evidence="1">
        <text>ATP + protein L-histidine = ADP + protein N-phospho-L-histidine.</text>
        <dbReference type="EC" id="2.7.13.3"/>
    </reaction>
</comment>
<dbReference type="InterPro" id="IPR005467">
    <property type="entry name" value="His_kinase_dom"/>
</dbReference>
<dbReference type="InterPro" id="IPR036890">
    <property type="entry name" value="HATPase_C_sf"/>
</dbReference>
<gene>
    <name evidence="9" type="ORF">G4V39_10575</name>
</gene>
<dbReference type="EC" id="2.7.13.3" evidence="2"/>
<dbReference type="GO" id="GO:0005524">
    <property type="term" value="F:ATP binding"/>
    <property type="evidence" value="ECO:0007669"/>
    <property type="project" value="UniProtKB-KW"/>
</dbReference>
<keyword evidence="8" id="KW-0902">Two-component regulatory system</keyword>
<dbReference type="PANTHER" id="PTHR43065:SF10">
    <property type="entry name" value="PEROXIDE STRESS-ACTIVATED HISTIDINE KINASE MAK3"/>
    <property type="match status" value="1"/>
</dbReference>
<dbReference type="Gene3D" id="1.10.287.130">
    <property type="match status" value="1"/>
</dbReference>
<keyword evidence="6 9" id="KW-0418">Kinase</keyword>
<dbReference type="InterPro" id="IPR036097">
    <property type="entry name" value="HisK_dim/P_sf"/>
</dbReference>
<dbReference type="SUPFAM" id="SSF55874">
    <property type="entry name" value="ATPase domain of HSP90 chaperone/DNA topoisomerase II/histidine kinase"/>
    <property type="match status" value="1"/>
</dbReference>
<dbReference type="SUPFAM" id="SSF47384">
    <property type="entry name" value="Homodimeric domain of signal transducing histidine kinase"/>
    <property type="match status" value="1"/>
</dbReference>
<dbReference type="InterPro" id="IPR003594">
    <property type="entry name" value="HATPase_dom"/>
</dbReference>
<dbReference type="KEGG" id="tav:G4V39_10575"/>
<evidence type="ECO:0000256" key="4">
    <source>
        <dbReference type="ARBA" id="ARBA00022679"/>
    </source>
</evidence>
<keyword evidence="4" id="KW-0808">Transferase</keyword>
<dbReference type="CDD" id="cd00082">
    <property type="entry name" value="HisKA"/>
    <property type="match status" value="1"/>
</dbReference>
<evidence type="ECO:0000256" key="8">
    <source>
        <dbReference type="ARBA" id="ARBA00023012"/>
    </source>
</evidence>
<proteinExistence type="predicted"/>
<reference evidence="9 10" key="1">
    <citation type="submission" date="2020-02" db="EMBL/GenBank/DDBJ databases">
        <title>Genome analysis of Thermosulfuriphilus ammonigenes ST65T, an anaerobic thermophilic chemolithoautotrophic bacterium isolated from a deep-sea hydrothermal vent.</title>
        <authorList>
            <person name="Slobodkina G."/>
            <person name="Allioux M."/>
            <person name="Merkel A."/>
            <person name="Alain K."/>
            <person name="Jebbar M."/>
            <person name="Slobodkin A."/>
        </authorList>
    </citation>
    <scope>NUCLEOTIDE SEQUENCE [LARGE SCALE GENOMIC DNA]</scope>
    <source>
        <strain evidence="9 10">ST65</strain>
    </source>
</reference>
<dbReference type="PROSITE" id="PS50109">
    <property type="entry name" value="HIS_KIN"/>
    <property type="match status" value="1"/>
</dbReference>
<dbReference type="PRINTS" id="PR00344">
    <property type="entry name" value="BCTRLSENSOR"/>
</dbReference>
<keyword evidence="5" id="KW-0547">Nucleotide-binding</keyword>
<name>A0A6G7PYF5_9BACT</name>
<evidence type="ECO:0000256" key="7">
    <source>
        <dbReference type="ARBA" id="ARBA00022840"/>
    </source>
</evidence>
<evidence type="ECO:0000313" key="10">
    <source>
        <dbReference type="Proteomes" id="UP000502179"/>
    </source>
</evidence>
<evidence type="ECO:0000256" key="5">
    <source>
        <dbReference type="ARBA" id="ARBA00022741"/>
    </source>
</evidence>
<dbReference type="PANTHER" id="PTHR43065">
    <property type="entry name" value="SENSOR HISTIDINE KINASE"/>
    <property type="match status" value="1"/>
</dbReference>
<evidence type="ECO:0000313" key="9">
    <source>
        <dbReference type="EMBL" id="QIJ72692.1"/>
    </source>
</evidence>
<evidence type="ECO:0000256" key="1">
    <source>
        <dbReference type="ARBA" id="ARBA00000085"/>
    </source>
</evidence>
<dbReference type="InterPro" id="IPR004358">
    <property type="entry name" value="Sig_transdc_His_kin-like_C"/>
</dbReference>
<accession>A0A6G7PYF5</accession>
<dbReference type="Pfam" id="PF02518">
    <property type="entry name" value="HATPase_c"/>
    <property type="match status" value="1"/>
</dbReference>
<keyword evidence="10" id="KW-1185">Reference proteome</keyword>
<dbReference type="RefSeq" id="WP_166032908.1">
    <property type="nucleotide sequence ID" value="NZ_CP048877.1"/>
</dbReference>
<protein>
    <recommendedName>
        <fullName evidence="2">histidine kinase</fullName>
        <ecNumber evidence="2">2.7.13.3</ecNumber>
    </recommendedName>
</protein>
<evidence type="ECO:0000256" key="2">
    <source>
        <dbReference type="ARBA" id="ARBA00012438"/>
    </source>
</evidence>
<keyword evidence="7" id="KW-0067">ATP-binding</keyword>
<dbReference type="CDD" id="cd00075">
    <property type="entry name" value="HATPase"/>
    <property type="match status" value="1"/>
</dbReference>
<dbReference type="InterPro" id="IPR003661">
    <property type="entry name" value="HisK_dim/P_dom"/>
</dbReference>
<keyword evidence="3" id="KW-0597">Phosphoprotein</keyword>